<evidence type="ECO:0000256" key="11">
    <source>
        <dbReference type="ARBA" id="ARBA00039004"/>
    </source>
</evidence>
<keyword evidence="4 13" id="KW-0863">Zinc-finger</keyword>
<feature type="domain" description="MYND-type" evidence="15">
    <location>
        <begin position="12"/>
        <end position="49"/>
    </location>
</feature>
<evidence type="ECO:0000256" key="9">
    <source>
        <dbReference type="ARBA" id="ARBA00023004"/>
    </source>
</evidence>
<evidence type="ECO:0000256" key="4">
    <source>
        <dbReference type="ARBA" id="ARBA00022771"/>
    </source>
</evidence>
<evidence type="ECO:0000256" key="2">
    <source>
        <dbReference type="ARBA" id="ARBA00004123"/>
    </source>
</evidence>
<feature type="domain" description="Fe2OG dioxygenase" evidence="16">
    <location>
        <begin position="333"/>
        <end position="431"/>
    </location>
</feature>
<dbReference type="PANTHER" id="PTHR12907:SF26">
    <property type="entry name" value="HIF PROLYL HYDROXYLASE, ISOFORM C"/>
    <property type="match status" value="1"/>
</dbReference>
<evidence type="ECO:0000256" key="1">
    <source>
        <dbReference type="ARBA" id="ARBA00001961"/>
    </source>
</evidence>
<dbReference type="Pfam" id="PF01753">
    <property type="entry name" value="zf-MYND"/>
    <property type="match status" value="1"/>
</dbReference>
<sequence length="484" mass="53373">MASGLRASCPVCELCGAFDNLLLCSGCREAWYCSKDHQKSHWRLHKNQCRDRKAAADAAVSLNLASANVNKVVLPPSVCVSSAEVSTTIDCVSSGGGAIVPAAAETQFVARTVLCAQGQDTLTAAEAYVDKENQDRLISQNGLVPVTPTQNHFHDGSMRTLQQTDTLNSTVNYTNNNINSNTRSSSELTRHLAPAMKKPASTSVDLNKNRTKPAKPSSASQSNSLVAHPSETKLADYVVRCLIDYGICVVDRFMGNEKGSNVLQEVQQLEMSGVFSSGQLVSETDAMQKIRGDKIVWVEKGDAGCDHLGLLMGRLDSLLLACNGRLGRYNISGRTKAMVANYPGHGAGYVRHVDNPNEDGRCITAIYYLNKDWDIKRHGGLLRIFPAKFNQVADIEPKFDRLLFFWSDRRNPHEVQPAYRMRYAITVWYFDAEERAKAKIRTHQRSRTRGAESLILTLAYRAVMDLSCFDIPAALCLCFSQPLT</sequence>
<feature type="compositionally biased region" description="Low complexity" evidence="14">
    <location>
        <begin position="177"/>
        <end position="186"/>
    </location>
</feature>
<evidence type="ECO:0000259" key="15">
    <source>
        <dbReference type="PROSITE" id="PS50865"/>
    </source>
</evidence>
<keyword evidence="18" id="KW-1185">Reference proteome</keyword>
<dbReference type="GO" id="GO:0008270">
    <property type="term" value="F:zinc ion binding"/>
    <property type="evidence" value="ECO:0007669"/>
    <property type="project" value="UniProtKB-KW"/>
</dbReference>
<evidence type="ECO:0000313" key="17">
    <source>
        <dbReference type="EMBL" id="KAK2174046.1"/>
    </source>
</evidence>
<name>A0AAD9KME6_RIDPI</name>
<reference evidence="17" key="1">
    <citation type="journal article" date="2023" name="Mol. Biol. Evol.">
        <title>Third-Generation Sequencing Reveals the Adaptive Role of the Epigenome in Three Deep-Sea Polychaetes.</title>
        <authorList>
            <person name="Perez M."/>
            <person name="Aroh O."/>
            <person name="Sun Y."/>
            <person name="Lan Y."/>
            <person name="Juniper S.K."/>
            <person name="Young C.R."/>
            <person name="Angers B."/>
            <person name="Qian P.Y."/>
        </authorList>
    </citation>
    <scope>NUCLEOTIDE SEQUENCE</scope>
    <source>
        <strain evidence="17">R07B-5</strain>
    </source>
</reference>
<dbReference type="PROSITE" id="PS50865">
    <property type="entry name" value="ZF_MYND_2"/>
    <property type="match status" value="1"/>
</dbReference>
<protein>
    <recommendedName>
        <fullName evidence="11">hypoxia-inducible factor-proline dioxygenase</fullName>
        <ecNumber evidence="11">1.14.11.29</ecNumber>
    </recommendedName>
</protein>
<dbReference type="InterPro" id="IPR002893">
    <property type="entry name" value="Znf_MYND"/>
</dbReference>
<evidence type="ECO:0000256" key="13">
    <source>
        <dbReference type="PROSITE-ProRule" id="PRU00134"/>
    </source>
</evidence>
<comment type="caution">
    <text evidence="17">The sequence shown here is derived from an EMBL/GenBank/DDBJ whole genome shotgun (WGS) entry which is preliminary data.</text>
</comment>
<dbReference type="Pfam" id="PF13640">
    <property type="entry name" value="2OG-FeII_Oxy_3"/>
    <property type="match status" value="1"/>
</dbReference>
<dbReference type="Gene3D" id="6.10.140.2220">
    <property type="match status" value="1"/>
</dbReference>
<dbReference type="GO" id="GO:0005634">
    <property type="term" value="C:nucleus"/>
    <property type="evidence" value="ECO:0007669"/>
    <property type="project" value="UniProtKB-SubCell"/>
</dbReference>
<comment type="subcellular location">
    <subcellularLocation>
        <location evidence="2">Nucleus</location>
    </subcellularLocation>
</comment>
<dbReference type="InterPro" id="IPR005123">
    <property type="entry name" value="Oxoglu/Fe-dep_dioxygenase_dom"/>
</dbReference>
<accession>A0AAD9KME6</accession>
<dbReference type="FunFam" id="2.60.120.620:FF:000005">
    <property type="entry name" value="Egl nine homolog 1"/>
    <property type="match status" value="1"/>
</dbReference>
<evidence type="ECO:0000256" key="7">
    <source>
        <dbReference type="ARBA" id="ARBA00022964"/>
    </source>
</evidence>
<gene>
    <name evidence="17" type="ORF">NP493_828g01036</name>
</gene>
<dbReference type="SMART" id="SM00702">
    <property type="entry name" value="P4Hc"/>
    <property type="match status" value="1"/>
</dbReference>
<dbReference type="GO" id="GO:0008198">
    <property type="term" value="F:ferrous iron binding"/>
    <property type="evidence" value="ECO:0007669"/>
    <property type="project" value="TreeGrafter"/>
</dbReference>
<keyword evidence="8" id="KW-0560">Oxidoreductase</keyword>
<evidence type="ECO:0000256" key="10">
    <source>
        <dbReference type="ARBA" id="ARBA00023242"/>
    </source>
</evidence>
<comment type="cofactor">
    <cofactor evidence="1">
        <name>L-ascorbate</name>
        <dbReference type="ChEBI" id="CHEBI:38290"/>
    </cofactor>
</comment>
<evidence type="ECO:0000256" key="3">
    <source>
        <dbReference type="ARBA" id="ARBA00022723"/>
    </source>
</evidence>
<feature type="region of interest" description="Disordered" evidence="14">
    <location>
        <begin position="177"/>
        <end position="225"/>
    </location>
</feature>
<keyword evidence="10" id="KW-0539">Nucleus</keyword>
<evidence type="ECO:0000256" key="5">
    <source>
        <dbReference type="ARBA" id="ARBA00022833"/>
    </source>
</evidence>
<proteinExistence type="predicted"/>
<dbReference type="Proteomes" id="UP001209878">
    <property type="component" value="Unassembled WGS sequence"/>
</dbReference>
<evidence type="ECO:0000256" key="8">
    <source>
        <dbReference type="ARBA" id="ARBA00023002"/>
    </source>
</evidence>
<keyword evidence="5" id="KW-0862">Zinc</keyword>
<evidence type="ECO:0000259" key="16">
    <source>
        <dbReference type="PROSITE" id="PS51471"/>
    </source>
</evidence>
<dbReference type="AlphaFoldDB" id="A0AAD9KME6"/>
<dbReference type="EC" id="1.14.11.29" evidence="11"/>
<dbReference type="GO" id="GO:0031418">
    <property type="term" value="F:L-ascorbic acid binding"/>
    <property type="evidence" value="ECO:0007669"/>
    <property type="project" value="UniProtKB-KW"/>
</dbReference>
<dbReference type="Gene3D" id="2.60.120.620">
    <property type="entry name" value="q2cbj1_9rhob like domain"/>
    <property type="match status" value="1"/>
</dbReference>
<keyword evidence="9" id="KW-0408">Iron</keyword>
<dbReference type="GO" id="GO:0071456">
    <property type="term" value="P:cellular response to hypoxia"/>
    <property type="evidence" value="ECO:0007669"/>
    <property type="project" value="TreeGrafter"/>
</dbReference>
<evidence type="ECO:0000256" key="14">
    <source>
        <dbReference type="SAM" id="MobiDB-lite"/>
    </source>
</evidence>
<dbReference type="SUPFAM" id="SSF144232">
    <property type="entry name" value="HIT/MYND zinc finger-like"/>
    <property type="match status" value="1"/>
</dbReference>
<dbReference type="InterPro" id="IPR051559">
    <property type="entry name" value="HIF_prolyl_hydroxylases"/>
</dbReference>
<keyword evidence="3" id="KW-0479">Metal-binding</keyword>
<dbReference type="InterPro" id="IPR044862">
    <property type="entry name" value="Pro_4_hyd_alph_FE2OG_OXY"/>
</dbReference>
<dbReference type="PANTHER" id="PTHR12907">
    <property type="entry name" value="EGL NINE HOMOLOG-RELATED"/>
    <property type="match status" value="1"/>
</dbReference>
<evidence type="ECO:0000256" key="12">
    <source>
        <dbReference type="ARBA" id="ARBA00049134"/>
    </source>
</evidence>
<keyword evidence="7" id="KW-0223">Dioxygenase</keyword>
<dbReference type="PROSITE" id="PS51471">
    <property type="entry name" value="FE2OG_OXY"/>
    <property type="match status" value="1"/>
</dbReference>
<evidence type="ECO:0000313" key="18">
    <source>
        <dbReference type="Proteomes" id="UP001209878"/>
    </source>
</evidence>
<dbReference type="InterPro" id="IPR006620">
    <property type="entry name" value="Pro_4_hyd_alph"/>
</dbReference>
<keyword evidence="6" id="KW-0847">Vitamin C</keyword>
<organism evidence="17 18">
    <name type="scientific">Ridgeia piscesae</name>
    <name type="common">Tubeworm</name>
    <dbReference type="NCBI Taxonomy" id="27915"/>
    <lineage>
        <taxon>Eukaryota</taxon>
        <taxon>Metazoa</taxon>
        <taxon>Spiralia</taxon>
        <taxon>Lophotrochozoa</taxon>
        <taxon>Annelida</taxon>
        <taxon>Polychaeta</taxon>
        <taxon>Sedentaria</taxon>
        <taxon>Canalipalpata</taxon>
        <taxon>Sabellida</taxon>
        <taxon>Siboglinidae</taxon>
        <taxon>Ridgeia</taxon>
    </lineage>
</organism>
<comment type="catalytic activity">
    <reaction evidence="12">
        <text>L-prolyl-[hypoxia-inducible factor alpha subunit] + 2-oxoglutarate + O2 = trans-4-hydroxy-L-prolyl-[hypoxia-inducible factor alpha subunit] + succinate + CO2</text>
        <dbReference type="Rhea" id="RHEA:48400"/>
        <dbReference type="Rhea" id="RHEA-COMP:12093"/>
        <dbReference type="Rhea" id="RHEA-COMP:12094"/>
        <dbReference type="ChEBI" id="CHEBI:15379"/>
        <dbReference type="ChEBI" id="CHEBI:16526"/>
        <dbReference type="ChEBI" id="CHEBI:16810"/>
        <dbReference type="ChEBI" id="CHEBI:30031"/>
        <dbReference type="ChEBI" id="CHEBI:50342"/>
        <dbReference type="ChEBI" id="CHEBI:61965"/>
        <dbReference type="EC" id="1.14.11.29"/>
    </reaction>
</comment>
<dbReference type="GO" id="GO:0160082">
    <property type="term" value="F:hypoxia-inducible factor-proline dioxygenase activity"/>
    <property type="evidence" value="ECO:0007669"/>
    <property type="project" value="UniProtKB-EC"/>
</dbReference>
<evidence type="ECO:0000256" key="6">
    <source>
        <dbReference type="ARBA" id="ARBA00022896"/>
    </source>
</evidence>
<dbReference type="EMBL" id="JAODUO010000831">
    <property type="protein sequence ID" value="KAK2174046.1"/>
    <property type="molecule type" value="Genomic_DNA"/>
</dbReference>